<feature type="coiled-coil region" evidence="1">
    <location>
        <begin position="205"/>
        <end position="232"/>
    </location>
</feature>
<dbReference type="SUPFAM" id="SSF53955">
    <property type="entry name" value="Lysozyme-like"/>
    <property type="match status" value="1"/>
</dbReference>
<feature type="coiled-coil region" evidence="1">
    <location>
        <begin position="369"/>
        <end position="407"/>
    </location>
</feature>
<protein>
    <submittedName>
        <fullName evidence="4">Tape measure protein</fullName>
    </submittedName>
</protein>
<dbReference type="Pfam" id="PF26571">
    <property type="entry name" value="VldE"/>
    <property type="match status" value="1"/>
</dbReference>
<organism evidence="4 5">
    <name type="scientific">Mycobacterium phage Raela</name>
    <dbReference type="NCBI Taxonomy" id="2499054"/>
    <lineage>
        <taxon>Viruses</taxon>
        <taxon>Duplodnaviria</taxon>
        <taxon>Heunggongvirae</taxon>
        <taxon>Uroviricota</taxon>
        <taxon>Caudoviricetes</taxon>
        <taxon>Marvinvirus</taxon>
        <taxon>Marvinvirus mosmoris</taxon>
    </lineage>
</organism>
<dbReference type="Gene3D" id="1.10.530.10">
    <property type="match status" value="1"/>
</dbReference>
<evidence type="ECO:0000256" key="1">
    <source>
        <dbReference type="SAM" id="Coils"/>
    </source>
</evidence>
<evidence type="ECO:0000259" key="3">
    <source>
        <dbReference type="Pfam" id="PF26571"/>
    </source>
</evidence>
<proteinExistence type="predicted"/>
<feature type="region of interest" description="Disordered" evidence="2">
    <location>
        <begin position="1051"/>
        <end position="1123"/>
    </location>
</feature>
<gene>
    <name evidence="4" type="primary">48</name>
    <name evidence="4" type="ORF">SEA_RAELA_48</name>
</gene>
<feature type="compositionally biased region" description="Pro residues" evidence="2">
    <location>
        <begin position="1051"/>
        <end position="1073"/>
    </location>
</feature>
<feature type="compositionally biased region" description="Low complexity" evidence="2">
    <location>
        <begin position="1104"/>
        <end position="1113"/>
    </location>
</feature>
<dbReference type="InterPro" id="IPR058593">
    <property type="entry name" value="ARB_07466-like_C"/>
</dbReference>
<dbReference type="CDD" id="cd00254">
    <property type="entry name" value="LT-like"/>
    <property type="match status" value="1"/>
</dbReference>
<feature type="domain" description="ARB-07466-like C-terminal" evidence="3">
    <location>
        <begin position="1274"/>
        <end position="1361"/>
    </location>
</feature>
<accession>A0A3S9U911</accession>
<sequence length="1849" mass="195882">MTAPRPGKGSIGVRVRPNANDFIRDLERQLKDKKKTFYVDVHANLKPANKEIQEWTRTTLKSMGAKIPVRADMSPANKDVAAWRTKQRGIKTNIPIGADLTKALSEVLAFRKVVGKPIDIELKVSTASANRAAERFAAALSRKSINVPINLDPNSVRKTANKIDTDLIRRLQNQGGVLIGVDADTSQAEARMNFFEAREEADPIHKQVDLDLKRARLEMLQLKAELARRKLEVQVDVKTSGVQRLQRSFDMIEKRLGNFSFIRSLDVGPFNLGKPTGLMGTLTTLNLLAGALPTATYGVTALSKALVDLGGAAALLPGMLGGFLASLSTFSVGISGVSDAFEKLTDMWTETPAEAASAARRSVQAHNQLRQAVREEAQAQRDVAAARREATNDLRNLNNELRGSVLNEAQAILDLQKARDRLAQGGFENATDMMQAQLDEAKAYQNLIDVRERNTQLQQKANDESAKGVENSDKVQEALERQTRASEQAAMALEAISSTQATSALGKFQQELDQLTPSAREFVLSIAGMRGEFEMLRNMVQETIFQGTGPAFQQMISNLLPIVGPGMQRIAAAMNDNILTVFKELESPTGKSIIERILGGTAEAQKMLSGLINPLLRGFGTLMAAGAEHLPQLVDLFTRLAERFANFVETADRNGNLDKFLDRGIGALEKMAELGINLIQIISSLGDTFDGDLLQSLVDATQKFEDWINSAEGQEKINELIQDARDLWQQWKPILEDLPGIMGRVADAAQIVLKPLLSILDRLTSFMVEHPGLVEGFVAAWLGAKVLVGAASPIVQLAKILTGVVSAVKALPTLLAKIPGSLPGLLMGNSAAGGKFPGIIPALGPAATIGLPAILGNEIAGQVTGQDLPLPTAIGQGFGAPKRIFDDIFGGGSEWTRISRANEAIKDVKFGGQSVPKYEPLGHDASQALIGSLVERGSKAGQWIAEAGVGLEQARRYSWLFSQPNAEEIINDPNFNPPKDYPSFDKGGFTNWGVEQGKQVVLHGKEYVQPHQTVDYYGVEAMEAIHQRRVPKQVLDSFYVGGFNFPLHPQVPGPAPAPAPTPAPAPAPTPAATPVPVQHGTGTGLPSLTTGVGTGPLPGPANPPQVDTTFTPTTPGPVGGQDDQQSINILGFNVPIGGAEQQMPDWSDPGLWPFGIPGIGRPGHTEADTGKWLADWGAKTLLGFGETLLGGVLGFFGAEGLLNNPYMNSIRGAIGYYSSLPGSVSSNKQADGADATNANVASLLDQYYNMPLNPLEGAPQLLALGNAAPNAPGNEGLQVNTARGKQIIQSVFPWATNIGGVREDPLKWHPSGLALDVMIPGAGGLNDPTPPEGKALGDQMYAWLQANKEALGIDYIMWQEKDHYNHLHVNFKESGFADAMGLGTGSGQSSGGGSAQSEGLTALSELNAALGLDSATPPQGNGPLNLDSGSPVGRSLPSGYKRRAVRGGPKAVGDHEAEGLLQTPTEKGLLKAAAKQLYMRAGMPPAEWPAFDRLIEKESSWNPTAKNPKSTAYGLGQFLDITDAKYGPRSADPMVQLPRIFQYIRDRYDGSPAKALDFHNKNNWYDRGGWLMPGQSTVDNATGKPELVIPWDDIPSFYQGGMLPRGAVTGGRRPLPRGPEIGRLKPQPSAPVPIGPKAPPPSQLPGNLRPAPGGPADPNTPLLPGQSPAPPDGNYGPAPDTGGASARGGGVAAAQLGTGPGVAAGGSHLHPAAQKGIRSGAAALGSVVSSAISAAAAAGSFGAAGAAGAAGGGMGSLIGGLFTQGGKIVEDVANVGASFLVGNITNGTTPNPYGVTQRATNPTGGTRIVDNSQRYGDVYTQSPREFFRQLDLREAQHSQGSLGGYDRYA</sequence>
<reference evidence="4 5" key="1">
    <citation type="submission" date="2018-12" db="EMBL/GenBank/DDBJ databases">
        <authorList>
            <person name="Aulner M.R."/>
            <person name="Sevcik K."/>
            <person name="Preston P.A."/>
            <person name="Tolsma S."/>
            <person name="Garlena R.A."/>
            <person name="Russell D.A."/>
            <person name="Pope W.H."/>
            <person name="Jacobs-Sera D."/>
            <person name="Hatfull G.F."/>
        </authorList>
    </citation>
    <scope>NUCLEOTIDE SEQUENCE [LARGE SCALE GENOMIC DNA]</scope>
</reference>
<evidence type="ECO:0000313" key="4">
    <source>
        <dbReference type="EMBL" id="AZS06812.1"/>
    </source>
</evidence>
<evidence type="ECO:0000256" key="2">
    <source>
        <dbReference type="SAM" id="MobiDB-lite"/>
    </source>
</evidence>
<feature type="compositionally biased region" description="Pro residues" evidence="2">
    <location>
        <begin position="1628"/>
        <end position="1643"/>
    </location>
</feature>
<dbReference type="Proteomes" id="UP000288087">
    <property type="component" value="Genome"/>
</dbReference>
<keyword evidence="1" id="KW-0175">Coiled coil</keyword>
<feature type="region of interest" description="Disordered" evidence="2">
    <location>
        <begin position="1602"/>
        <end position="1693"/>
    </location>
</feature>
<dbReference type="EMBL" id="MK279842">
    <property type="protein sequence ID" value="AZS06812.1"/>
    <property type="molecule type" value="Genomic_DNA"/>
</dbReference>
<dbReference type="InterPro" id="IPR023346">
    <property type="entry name" value="Lysozyme-like_dom_sf"/>
</dbReference>
<feature type="region of interest" description="Disordered" evidence="2">
    <location>
        <begin position="1412"/>
        <end position="1454"/>
    </location>
</feature>
<evidence type="ECO:0000313" key="5">
    <source>
        <dbReference type="Proteomes" id="UP000288087"/>
    </source>
</evidence>
<name>A0A3S9U911_9CAUD</name>